<dbReference type="PANTHER" id="PTHR11062">
    <property type="entry name" value="EXOSTOSIN HEPARAN SULFATE GLYCOSYLTRANSFERASE -RELATED"/>
    <property type="match status" value="1"/>
</dbReference>
<evidence type="ECO:0000313" key="8">
    <source>
        <dbReference type="EMBL" id="KAL3849084.1"/>
    </source>
</evidence>
<proteinExistence type="inferred from homology"/>
<keyword evidence="6" id="KW-1133">Transmembrane helix</keyword>
<keyword evidence="3" id="KW-0328">Glycosyltransferase</keyword>
<dbReference type="Pfam" id="PF03016">
    <property type="entry name" value="Exostosin_GT47"/>
    <property type="match status" value="1"/>
</dbReference>
<dbReference type="EMBL" id="JBJXBP010000001">
    <property type="protein sequence ID" value="KAL3849084.1"/>
    <property type="molecule type" value="Genomic_DNA"/>
</dbReference>
<keyword evidence="6" id="KW-0812">Transmembrane</keyword>
<dbReference type="AlphaFoldDB" id="A0ABD3UHU3"/>
<evidence type="ECO:0000256" key="3">
    <source>
        <dbReference type="ARBA" id="ARBA00022676"/>
    </source>
</evidence>
<keyword evidence="3" id="KW-0808">Transferase</keyword>
<evidence type="ECO:0000313" key="9">
    <source>
        <dbReference type="Proteomes" id="UP001634393"/>
    </source>
</evidence>
<protein>
    <recommendedName>
        <fullName evidence="7">Exostosin GT47 domain-containing protein</fullName>
    </recommendedName>
</protein>
<comment type="caution">
    <text evidence="8">The sequence shown here is derived from an EMBL/GenBank/DDBJ whole genome shotgun (WGS) entry which is preliminary data.</text>
</comment>
<keyword evidence="5" id="KW-0333">Golgi apparatus</keyword>
<evidence type="ECO:0000259" key="7">
    <source>
        <dbReference type="Pfam" id="PF03016"/>
    </source>
</evidence>
<comment type="similarity">
    <text evidence="2">Belongs to the glycosyltransferase 47 family.</text>
</comment>
<dbReference type="PANTHER" id="PTHR11062:SF219">
    <property type="entry name" value="XYLOGLUCAN GALACTOSYLTRANSFERASE XLT2-LIKE"/>
    <property type="match status" value="1"/>
</dbReference>
<evidence type="ECO:0000256" key="1">
    <source>
        <dbReference type="ARBA" id="ARBA00004323"/>
    </source>
</evidence>
<accession>A0ABD3UHU3</accession>
<keyword evidence="9" id="KW-1185">Reference proteome</keyword>
<feature type="domain" description="Exostosin GT47" evidence="7">
    <location>
        <begin position="54"/>
        <end position="396"/>
    </location>
</feature>
<comment type="subcellular location">
    <subcellularLocation>
        <location evidence="1">Golgi apparatus membrane</location>
        <topology evidence="1">Single-pass type II membrane protein</topology>
    </subcellularLocation>
</comment>
<name>A0ABD3UHU3_9LAMI</name>
<evidence type="ECO:0000256" key="2">
    <source>
        <dbReference type="ARBA" id="ARBA00010271"/>
    </source>
</evidence>
<evidence type="ECO:0000256" key="5">
    <source>
        <dbReference type="ARBA" id="ARBA00023034"/>
    </source>
</evidence>
<dbReference type="Proteomes" id="UP001634393">
    <property type="component" value="Unassembled WGS sequence"/>
</dbReference>
<evidence type="ECO:0000256" key="4">
    <source>
        <dbReference type="ARBA" id="ARBA00022968"/>
    </source>
</evidence>
<evidence type="ECO:0000256" key="6">
    <source>
        <dbReference type="SAM" id="Phobius"/>
    </source>
</evidence>
<keyword evidence="6" id="KW-0472">Membrane</keyword>
<dbReference type="GO" id="GO:0000139">
    <property type="term" value="C:Golgi membrane"/>
    <property type="evidence" value="ECO:0007669"/>
    <property type="project" value="UniProtKB-SubCell"/>
</dbReference>
<gene>
    <name evidence="8" type="ORF">ACJIZ3_010966</name>
</gene>
<dbReference type="GO" id="GO:0016757">
    <property type="term" value="F:glycosyltransferase activity"/>
    <property type="evidence" value="ECO:0007669"/>
    <property type="project" value="UniProtKB-KW"/>
</dbReference>
<organism evidence="8 9">
    <name type="scientific">Penstemon smallii</name>
    <dbReference type="NCBI Taxonomy" id="265156"/>
    <lineage>
        <taxon>Eukaryota</taxon>
        <taxon>Viridiplantae</taxon>
        <taxon>Streptophyta</taxon>
        <taxon>Embryophyta</taxon>
        <taxon>Tracheophyta</taxon>
        <taxon>Spermatophyta</taxon>
        <taxon>Magnoliopsida</taxon>
        <taxon>eudicotyledons</taxon>
        <taxon>Gunneridae</taxon>
        <taxon>Pentapetalae</taxon>
        <taxon>asterids</taxon>
        <taxon>lamiids</taxon>
        <taxon>Lamiales</taxon>
        <taxon>Plantaginaceae</taxon>
        <taxon>Cheloneae</taxon>
        <taxon>Penstemon</taxon>
    </lineage>
</organism>
<dbReference type="InterPro" id="IPR004263">
    <property type="entry name" value="Exostosin"/>
</dbReference>
<dbReference type="InterPro" id="IPR040911">
    <property type="entry name" value="Exostosin_GT47"/>
</dbReference>
<keyword evidence="4" id="KW-0735">Signal-anchor</keyword>
<feature type="transmembrane region" description="Helical" evidence="6">
    <location>
        <begin position="12"/>
        <end position="34"/>
    </location>
</feature>
<sequence length="458" mass="53090">MYTLFPSIKLQISSQNCAFLTSTILLNILIFLFLNRPTPPRPLPSTQFEFPDDCEFGKVYVYDLPPILNKDLLQSCNNSAEFWSSRCNDLSNGGFGPHATGLEHIVPQNLTPAWYWTDLYAGEVIYHKRILNYKCRTLNQDQATAFYIPFYVGLSIGKYLWLNHTANDIDSHSLAMLKWVKNQDPWKKRNGSHHFIMLGRLTWDFRRITPDSDNEWGTSLLNMPLMKKVLRLTPERNVWDEMEISVPYPNPFHPRSVSDIHQWQSVLRSKNRSNLFCFVGGARKYIKHDFRDLVLTYCKNESDSCRVVDCSVFPCYEGANATIATFLDSDFCLQPKGDGFTRRATFDCMLAGAIPVFFWKGSFENQYQWHLPTNSESYSVFIDNKDVRNDSTIIRRVLEKYNRDEVKKMRETIIDFMPKFLIATSDANLGSTKDAFDIAIEGVLRKFKQQNEDALKNN</sequence>
<reference evidence="8 9" key="1">
    <citation type="submission" date="2024-12" db="EMBL/GenBank/DDBJ databases">
        <title>The unique morphological basis and parallel evolutionary history of personate flowers in Penstemon.</title>
        <authorList>
            <person name="Depatie T.H."/>
            <person name="Wessinger C.A."/>
        </authorList>
    </citation>
    <scope>NUCLEOTIDE SEQUENCE [LARGE SCALE GENOMIC DNA]</scope>
    <source>
        <strain evidence="8">WTNN_2</strain>
        <tissue evidence="8">Leaf</tissue>
    </source>
</reference>